<evidence type="ECO:0000256" key="1">
    <source>
        <dbReference type="SAM" id="MobiDB-lite"/>
    </source>
</evidence>
<dbReference type="Proteomes" id="UP000647183">
    <property type="component" value="Unassembled WGS sequence"/>
</dbReference>
<keyword evidence="4" id="KW-1185">Reference proteome</keyword>
<evidence type="ECO:0000259" key="2">
    <source>
        <dbReference type="PROSITE" id="PS50914"/>
    </source>
</evidence>
<dbReference type="EMBL" id="JACSQJ010000007">
    <property type="protein sequence ID" value="MBD7988820.1"/>
    <property type="molecule type" value="Genomic_DNA"/>
</dbReference>
<dbReference type="Gene3D" id="3.30.1340.30">
    <property type="match status" value="1"/>
</dbReference>
<dbReference type="PROSITE" id="PS50914">
    <property type="entry name" value="BON"/>
    <property type="match status" value="1"/>
</dbReference>
<dbReference type="RefSeq" id="WP_189493987.1">
    <property type="nucleotide sequence ID" value="NZ_JACSQJ010000007.1"/>
</dbReference>
<dbReference type="PANTHER" id="PTHR34606">
    <property type="entry name" value="BON DOMAIN-CONTAINING PROTEIN"/>
    <property type="match status" value="1"/>
</dbReference>
<dbReference type="Pfam" id="PF04972">
    <property type="entry name" value="BON"/>
    <property type="match status" value="1"/>
</dbReference>
<dbReference type="InterPro" id="IPR051686">
    <property type="entry name" value="Lipoprotein_DolP"/>
</dbReference>
<dbReference type="InterPro" id="IPR007055">
    <property type="entry name" value="BON_dom"/>
</dbReference>
<dbReference type="PANTHER" id="PTHR34606:SF15">
    <property type="entry name" value="BON DOMAIN-CONTAINING PROTEIN"/>
    <property type="match status" value="1"/>
</dbReference>
<feature type="region of interest" description="Disordered" evidence="1">
    <location>
        <begin position="136"/>
        <end position="155"/>
    </location>
</feature>
<dbReference type="SMART" id="SM00749">
    <property type="entry name" value="BON"/>
    <property type="match status" value="1"/>
</dbReference>
<evidence type="ECO:0000313" key="4">
    <source>
        <dbReference type="Proteomes" id="UP000647183"/>
    </source>
</evidence>
<organism evidence="3 4">
    <name type="scientific">Luteimonas colneyensis</name>
    <dbReference type="NCBI Taxonomy" id="2762230"/>
    <lineage>
        <taxon>Bacteria</taxon>
        <taxon>Pseudomonadati</taxon>
        <taxon>Pseudomonadota</taxon>
        <taxon>Gammaproteobacteria</taxon>
        <taxon>Lysobacterales</taxon>
        <taxon>Lysobacteraceae</taxon>
        <taxon>Luteimonas</taxon>
    </lineage>
</organism>
<dbReference type="InterPro" id="IPR014004">
    <property type="entry name" value="Transpt-assoc_nodulatn_dom_bac"/>
</dbReference>
<accession>A0ABR8ULB6</accession>
<reference evidence="3 4" key="1">
    <citation type="submission" date="2020-08" db="EMBL/GenBank/DDBJ databases">
        <title>A Genomic Blueprint of the Chicken Gut Microbiome.</title>
        <authorList>
            <person name="Gilroy R."/>
            <person name="Ravi A."/>
            <person name="Getino M."/>
            <person name="Pursley I."/>
            <person name="Horton D.L."/>
            <person name="Alikhan N.-F."/>
            <person name="Baker D."/>
            <person name="Gharbi K."/>
            <person name="Hall N."/>
            <person name="Watson M."/>
            <person name="Adriaenssens E.M."/>
            <person name="Foster-Nyarko E."/>
            <person name="Jarju S."/>
            <person name="Secka A."/>
            <person name="Antonio M."/>
            <person name="Oren A."/>
            <person name="Chaudhuri R."/>
            <person name="La Ragione R.M."/>
            <person name="Hildebrand F."/>
            <person name="Pallen M.J."/>
        </authorList>
    </citation>
    <scope>NUCLEOTIDE SEQUENCE [LARGE SCALE GENOMIC DNA]</scope>
    <source>
        <strain evidence="3 4">Sa2BVA3</strain>
    </source>
</reference>
<gene>
    <name evidence="3" type="ORF">H9645_12350</name>
</gene>
<evidence type="ECO:0000313" key="3">
    <source>
        <dbReference type="EMBL" id="MBD7988820.1"/>
    </source>
</evidence>
<feature type="domain" description="BON" evidence="2">
    <location>
        <begin position="70"/>
        <end position="138"/>
    </location>
</feature>
<sequence length="155" mass="16259">MTRSTSGQAAADEFREVARDAMKLGGRCVGAARDWLGEKREEFAAGRSAGAAGVSAHGYRGVGPRGYRRDDARIREDVCDVLTENDALDASSISVAVQDGVVKLSGTVPHRLMKRLAEDLSEGCPGVRDVDNSLRVGVSQTAGTGNDVPGMDPLG</sequence>
<protein>
    <submittedName>
        <fullName evidence="3">BON domain-containing protein</fullName>
    </submittedName>
</protein>
<proteinExistence type="predicted"/>
<name>A0ABR8ULB6_9GAMM</name>
<comment type="caution">
    <text evidence="3">The sequence shown here is derived from an EMBL/GenBank/DDBJ whole genome shotgun (WGS) entry which is preliminary data.</text>
</comment>